<comment type="similarity">
    <text evidence="3">Belongs to the methyltransferase superfamily. LCMT family.</text>
</comment>
<feature type="compositionally biased region" description="Polar residues" evidence="16">
    <location>
        <begin position="1091"/>
        <end position="1113"/>
    </location>
</feature>
<evidence type="ECO:0000256" key="15">
    <source>
        <dbReference type="ARBA" id="ARBA00049250"/>
    </source>
</evidence>
<dbReference type="FunFam" id="2.60.120.650:FF:000043">
    <property type="entry name" value="tRNA wybutosine-synthesizing protein 4"/>
    <property type="match status" value="1"/>
</dbReference>
<evidence type="ECO:0000256" key="14">
    <source>
        <dbReference type="ARBA" id="ARBA00030847"/>
    </source>
</evidence>
<dbReference type="InterPro" id="IPR015915">
    <property type="entry name" value="Kelch-typ_b-propeller"/>
</dbReference>
<dbReference type="InterPro" id="IPR007213">
    <property type="entry name" value="Ppm1/Ppm2/Tcmp"/>
</dbReference>
<dbReference type="Proteomes" id="UP000503462">
    <property type="component" value="Chromosome 3"/>
</dbReference>
<comment type="catalytic activity">
    <reaction evidence="1">
        <text>7-[(3S)-3-amino-3-carboxypropyl]wyosine(37) in tRNA(Phe) + S-adenosyl-L-methionine = 7-[(3S)-(3-amino-3-methoxycarbonyl)propyl]wyosine(37) in tRNA(Phe) + S-adenosyl-L-homocysteine</text>
        <dbReference type="Rhea" id="RHEA:36903"/>
        <dbReference type="Rhea" id="RHEA-COMP:10379"/>
        <dbReference type="Rhea" id="RHEA-COMP:11844"/>
        <dbReference type="ChEBI" id="CHEBI:57856"/>
        <dbReference type="ChEBI" id="CHEBI:59789"/>
        <dbReference type="ChEBI" id="CHEBI:73543"/>
        <dbReference type="ChEBI" id="CHEBI:74275"/>
        <dbReference type="EC" id="2.1.1.290"/>
    </reaction>
</comment>
<evidence type="ECO:0000256" key="10">
    <source>
        <dbReference type="ARBA" id="ARBA00022694"/>
    </source>
</evidence>
<evidence type="ECO:0000256" key="16">
    <source>
        <dbReference type="SAM" id="MobiDB-lite"/>
    </source>
</evidence>
<dbReference type="EMBL" id="CP051141">
    <property type="protein sequence ID" value="QIW98942.1"/>
    <property type="molecule type" value="Genomic_DNA"/>
</dbReference>
<dbReference type="EC" id="2.3.1.231" evidence="4"/>
<feature type="domain" description="JmjC" evidence="17">
    <location>
        <begin position="828"/>
        <end position="985"/>
    </location>
</feature>
<dbReference type="EC" id="2.1.1.290" evidence="5"/>
<dbReference type="OrthoDB" id="47172at2759"/>
<organism evidence="18 19">
    <name type="scientific">Peltaster fructicola</name>
    <dbReference type="NCBI Taxonomy" id="286661"/>
    <lineage>
        <taxon>Eukaryota</taxon>
        <taxon>Fungi</taxon>
        <taxon>Dikarya</taxon>
        <taxon>Ascomycota</taxon>
        <taxon>Pezizomycotina</taxon>
        <taxon>Dothideomycetes</taxon>
        <taxon>Dothideomycetes incertae sedis</taxon>
        <taxon>Peltaster</taxon>
    </lineage>
</organism>
<evidence type="ECO:0000256" key="9">
    <source>
        <dbReference type="ARBA" id="ARBA00022691"/>
    </source>
</evidence>
<feature type="compositionally biased region" description="Basic and acidic residues" evidence="16">
    <location>
        <begin position="1491"/>
        <end position="1500"/>
    </location>
</feature>
<dbReference type="Pfam" id="PF13621">
    <property type="entry name" value="Cupin_8"/>
    <property type="match status" value="1"/>
</dbReference>
<evidence type="ECO:0000256" key="2">
    <source>
        <dbReference type="ARBA" id="ARBA00004797"/>
    </source>
</evidence>
<dbReference type="PANTHER" id="PTHR46529:SF1">
    <property type="entry name" value="TRNA WYBUTOSINE-SYNTHESIZING PROTEIN 4"/>
    <property type="match status" value="1"/>
</dbReference>
<reference evidence="18 19" key="1">
    <citation type="journal article" date="2016" name="Sci. Rep.">
        <title>Peltaster fructicola genome reveals evolution from an invasive phytopathogen to an ectophytic parasite.</title>
        <authorList>
            <person name="Xu C."/>
            <person name="Chen H."/>
            <person name="Gleason M.L."/>
            <person name="Xu J.R."/>
            <person name="Liu H."/>
            <person name="Zhang R."/>
            <person name="Sun G."/>
        </authorList>
    </citation>
    <scope>NUCLEOTIDE SEQUENCE [LARGE SCALE GENOMIC DNA]</scope>
    <source>
        <strain evidence="18 19">LNHT1506</strain>
    </source>
</reference>
<dbReference type="PROSITE" id="PS51184">
    <property type="entry name" value="JMJC"/>
    <property type="match status" value="1"/>
</dbReference>
<evidence type="ECO:0000256" key="4">
    <source>
        <dbReference type="ARBA" id="ARBA00012155"/>
    </source>
</evidence>
<dbReference type="Gene3D" id="2.60.120.650">
    <property type="entry name" value="Cupin"/>
    <property type="match status" value="1"/>
</dbReference>
<accession>A0A6H0XW16</accession>
<dbReference type="SUPFAM" id="SSF53335">
    <property type="entry name" value="S-adenosyl-L-methionine-dependent methyltransferases"/>
    <property type="match status" value="1"/>
</dbReference>
<keyword evidence="19" id="KW-1185">Reference proteome</keyword>
<evidence type="ECO:0000256" key="8">
    <source>
        <dbReference type="ARBA" id="ARBA00022679"/>
    </source>
</evidence>
<keyword evidence="7" id="KW-0489">Methyltransferase</keyword>
<dbReference type="GO" id="GO:0031591">
    <property type="term" value="P:wybutosine biosynthetic process"/>
    <property type="evidence" value="ECO:0007669"/>
    <property type="project" value="TreeGrafter"/>
</dbReference>
<dbReference type="InterPro" id="IPR041667">
    <property type="entry name" value="Cupin_8"/>
</dbReference>
<evidence type="ECO:0000256" key="11">
    <source>
        <dbReference type="ARBA" id="ARBA00025588"/>
    </source>
</evidence>
<keyword evidence="9" id="KW-0949">S-adenosyl-L-methionine</keyword>
<evidence type="ECO:0000313" key="18">
    <source>
        <dbReference type="EMBL" id="QIW98942.1"/>
    </source>
</evidence>
<evidence type="ECO:0000256" key="5">
    <source>
        <dbReference type="ARBA" id="ARBA00012779"/>
    </source>
</evidence>
<dbReference type="Pfam" id="PF13418">
    <property type="entry name" value="Beta-prop_TYW4"/>
    <property type="match status" value="1"/>
</dbReference>
<dbReference type="InterPro" id="IPR003347">
    <property type="entry name" value="JmjC_dom"/>
</dbReference>
<evidence type="ECO:0000313" key="19">
    <source>
        <dbReference type="Proteomes" id="UP000503462"/>
    </source>
</evidence>
<feature type="region of interest" description="Disordered" evidence="16">
    <location>
        <begin position="1488"/>
        <end position="1508"/>
    </location>
</feature>
<name>A0A6H0XW16_9PEZI</name>
<evidence type="ECO:0000256" key="7">
    <source>
        <dbReference type="ARBA" id="ARBA00022603"/>
    </source>
</evidence>
<dbReference type="GO" id="GO:0030488">
    <property type="term" value="P:tRNA methylation"/>
    <property type="evidence" value="ECO:0007669"/>
    <property type="project" value="TreeGrafter"/>
</dbReference>
<evidence type="ECO:0000256" key="3">
    <source>
        <dbReference type="ARBA" id="ARBA00010703"/>
    </source>
</evidence>
<comment type="function">
    <text evidence="11">Probable S-adenosyl-L-methionine-dependent methyltransferase that acts as a component of the wybutosine biosynthesis pathway. Wybutosine is a hyper modified guanosine with a tricyclic base found at the 3'-position adjacent to the anticodon of eukaryotic phenylalanine tRNA. May methylate the carboxyl group of leucine residues to form alpha-leucine ester residues.</text>
</comment>
<dbReference type="SUPFAM" id="SSF51197">
    <property type="entry name" value="Clavaminate synthase-like"/>
    <property type="match status" value="1"/>
</dbReference>
<keyword evidence="8" id="KW-0808">Transferase</keyword>
<dbReference type="Pfam" id="PF04072">
    <property type="entry name" value="LCM"/>
    <property type="match status" value="1"/>
</dbReference>
<keyword evidence="10" id="KW-0819">tRNA processing</keyword>
<sequence length="1508" mass="167455">MSIPRPREEGSFAVGSARRTKLQAELDRETTDDLIQQTNNSSIVSKRSVEKLYYDGLSYFRPFVGKFKRRSPLINRGYWLRMWAIEATVLRFLEESTTRRKVVINLGCGYDPLPWWFHGEYSALCKDVKFLDVDYPALMQKKAEMIKRTTELTDLLPGLAFTAADQGVLCDSTGYAAIGCDLRELEALHGLLEQQGITSSSASILFVAEVSIAYMDRPGSQAVIQFGCGFADARFCLLEQHLPDGKDHPFAQTMLNHFDKLRTHLHAIGTMSEMKSRFVEAGWPEGNVDIRSLWQLWSDSTFLPVEKKKALDKVEPFDEWEEFALFCSHYFLLVAHTTLQCPKRRAESYPSHLCTGEGIVCEKIESAPCIRRFATLMAADGSPTDGDTDDWQHIARGVTGGLGQQERLADTATYVVGKGDDDKIPGPPLPHGLMCHTTTEIGGGFTLQVGGRTSPDKAYADCWLREHGTWRKIESLPQGRYRHCAVPLHNGQGVLVFGGRSGSAGPPLSSFLQWTPQAGWNDLPTQVKLEGKTNVSLARFGATMIRTSSHGGDGLIFGGLDDSYNICQDIWRWTYDGNQNVISLEPCAFDMTQDHTDLVCRFGAQTFMWNSGSNGEVMIVGGIGSIGLIPQDFEFYNLDTHRAHPLKGHRPLLIGTSMDSQRRHRSGVSLSFGGGATCFSFGTYWNKTVMAFHPEHVEYQPAPWRLCTGHKSTQFVARPAELNETKSSTPAATTAVKVIQLQSPEHFQELLLEDKPVILRGCDIGPCASDWTPQYLKSVLGSREVVVHAASTPKMDFQTKNFRYEVRNFGDFIDSILNGELLYMRTLSSHAPTEKAASLAEDFPQIVTDFVLPPELAYVAENAHSTPLRISSKTIMWLHYDVMANVLCQIRGQKTLVLYPPSDVACLQLEDGMSSTSLDVFGSDPGPLARCHRYEAELAPGDILFIPSLWLHAAAPTDDLSIAVNVFFRHLKEGYAAGKDIYANRDLAAYDRGRRDIAKIANTLTDHVWYPRRMAGISESKEGYYKNPKVLFETPEERERILPYEASIAAASDVYGTGGMKLSAPSEGDRTLTFDRCRCLRTTGAGARYYQTATPPSHLSINTSQRGTPSTVPNKHLPYCSPGPRPSTRQLDTPPASPPVPSQLIETNSLTYPPTAYQKLRDEPPIYAITAAELSAALDHLATQPLPSPKQVFPWMHGLHGENQLQLAFFTARKKSLRRTPRCIRGITIVKAGGDLSHSKIKGAIGPDEILQTCTATTDKSGGNDSGFLDVDPREGFSVRNFQIQAGKMATVSDIVVYGDLKTSKKDVVELAHRVSRAQASWLKKMDSPKSERMFNTFVLTDKWSVVECDQPEMVALDHQGCLTGKVMDFFHWERIEMCSMAAPSEIARNVWLGPTPDPNLAGFIDPAVLNVEKFDLMIEASDVAQTPDQKVFTILQELLDRRSKTRQGQMIPQLEFPGSGSIMPPTWSQNEVDGLVDTCAWIYQQANGTAEDRKRRDSKLSGTGNRS</sequence>
<dbReference type="GO" id="GO:0008175">
    <property type="term" value="F:tRNA methyltransferase activity"/>
    <property type="evidence" value="ECO:0007669"/>
    <property type="project" value="TreeGrafter"/>
</dbReference>
<dbReference type="SUPFAM" id="SSF117281">
    <property type="entry name" value="Kelch motif"/>
    <property type="match status" value="1"/>
</dbReference>
<comment type="pathway">
    <text evidence="2">tRNA modification; wybutosine-tRNA(Phe) biosynthesis.</text>
</comment>
<evidence type="ECO:0000256" key="6">
    <source>
        <dbReference type="ARBA" id="ARBA00018045"/>
    </source>
</evidence>
<comment type="catalytic activity">
    <reaction evidence="15">
        <text>7-[(3S)-(3-amino-3-methoxycarbonyl)propyl]wyosine(37) in tRNA(Phe) + S-adenosyl-L-methionine + CO2 = wybutosine(37) in tRNA(Phe) + S-adenosyl-L-homocysteine + 2 H(+)</text>
        <dbReference type="Rhea" id="RHEA:37119"/>
        <dbReference type="Rhea" id="RHEA-COMP:11844"/>
        <dbReference type="Rhea" id="RHEA-COMP:11847"/>
        <dbReference type="ChEBI" id="CHEBI:15378"/>
        <dbReference type="ChEBI" id="CHEBI:16526"/>
        <dbReference type="ChEBI" id="CHEBI:57856"/>
        <dbReference type="ChEBI" id="CHEBI:59789"/>
        <dbReference type="ChEBI" id="CHEBI:73544"/>
        <dbReference type="ChEBI" id="CHEBI:74275"/>
        <dbReference type="EC" id="2.3.1.231"/>
    </reaction>
</comment>
<protein>
    <recommendedName>
        <fullName evidence="6">tRNA wybutosine-synthesizing protein 4</fullName>
        <ecNumber evidence="5">2.1.1.290</ecNumber>
        <ecNumber evidence="4">2.3.1.231</ecNumber>
    </recommendedName>
    <alternativeName>
        <fullName evidence="13">Leucine carboxyl methyltransferase 2</fullName>
    </alternativeName>
    <alternativeName>
        <fullName evidence="14">tRNA(Phe) (7-(3-amino-3-(methoxycarbonyl)propyl)wyosine(37)-N)-methoxycarbonyltransferase</fullName>
    </alternativeName>
    <alternativeName>
        <fullName evidence="12">tRNA(Phe) (7-(3-amino-3-carboxypropyl)wyosine(37)-O)-methyltransferase</fullName>
    </alternativeName>
</protein>
<dbReference type="InterPro" id="IPR029063">
    <property type="entry name" value="SAM-dependent_MTases_sf"/>
</dbReference>
<evidence type="ECO:0000256" key="1">
    <source>
        <dbReference type="ARBA" id="ARBA00001806"/>
    </source>
</evidence>
<evidence type="ECO:0000256" key="12">
    <source>
        <dbReference type="ARBA" id="ARBA00029750"/>
    </source>
</evidence>
<dbReference type="Gene3D" id="2.120.10.80">
    <property type="entry name" value="Kelch-type beta propeller"/>
    <property type="match status" value="1"/>
</dbReference>
<evidence type="ECO:0000256" key="13">
    <source>
        <dbReference type="ARBA" id="ARBA00030231"/>
    </source>
</evidence>
<dbReference type="UniPathway" id="UPA00375"/>
<proteinExistence type="inferred from homology"/>
<feature type="region of interest" description="Disordered" evidence="16">
    <location>
        <begin position="1091"/>
        <end position="1147"/>
    </location>
</feature>
<gene>
    <name evidence="18" type="ORF">AMS68_004460</name>
</gene>
<dbReference type="Gene3D" id="3.40.50.150">
    <property type="entry name" value="Vaccinia Virus protein VP39"/>
    <property type="match status" value="1"/>
</dbReference>
<dbReference type="PANTHER" id="PTHR46529">
    <property type="entry name" value="TRNA WYBUTOSINE-SYNTHESIZING PROTEIN 4"/>
    <property type="match status" value="1"/>
</dbReference>
<evidence type="ECO:0000259" key="17">
    <source>
        <dbReference type="PROSITE" id="PS51184"/>
    </source>
</evidence>